<protein>
    <submittedName>
        <fullName evidence="1">Uncharacterized protein</fullName>
    </submittedName>
</protein>
<reference evidence="1" key="2">
    <citation type="submission" date="2020-11" db="EMBL/GenBank/DDBJ databases">
        <authorList>
            <person name="McCartney M.A."/>
            <person name="Auch B."/>
            <person name="Kono T."/>
            <person name="Mallez S."/>
            <person name="Becker A."/>
            <person name="Gohl D.M."/>
            <person name="Silverstein K.A.T."/>
            <person name="Koren S."/>
            <person name="Bechman K.B."/>
            <person name="Herman A."/>
            <person name="Abrahante J.E."/>
            <person name="Garbe J."/>
        </authorList>
    </citation>
    <scope>NUCLEOTIDE SEQUENCE</scope>
    <source>
        <strain evidence="1">Duluth1</strain>
        <tissue evidence="1">Whole animal</tissue>
    </source>
</reference>
<evidence type="ECO:0000313" key="1">
    <source>
        <dbReference type="EMBL" id="KAH3892432.1"/>
    </source>
</evidence>
<organism evidence="1 2">
    <name type="scientific">Dreissena polymorpha</name>
    <name type="common">Zebra mussel</name>
    <name type="synonym">Mytilus polymorpha</name>
    <dbReference type="NCBI Taxonomy" id="45954"/>
    <lineage>
        <taxon>Eukaryota</taxon>
        <taxon>Metazoa</taxon>
        <taxon>Spiralia</taxon>
        <taxon>Lophotrochozoa</taxon>
        <taxon>Mollusca</taxon>
        <taxon>Bivalvia</taxon>
        <taxon>Autobranchia</taxon>
        <taxon>Heteroconchia</taxon>
        <taxon>Euheterodonta</taxon>
        <taxon>Imparidentia</taxon>
        <taxon>Neoheterodontei</taxon>
        <taxon>Myida</taxon>
        <taxon>Dreissenoidea</taxon>
        <taxon>Dreissenidae</taxon>
        <taxon>Dreissena</taxon>
    </lineage>
</organism>
<proteinExistence type="predicted"/>
<dbReference type="EMBL" id="JAIWYP010000001">
    <property type="protein sequence ID" value="KAH3892432.1"/>
    <property type="molecule type" value="Genomic_DNA"/>
</dbReference>
<name>A0A9D4N9W7_DREPO</name>
<gene>
    <name evidence="1" type="ORF">DPMN_016550</name>
</gene>
<reference evidence="1" key="1">
    <citation type="journal article" date="2019" name="bioRxiv">
        <title>The Genome of the Zebra Mussel, Dreissena polymorpha: A Resource for Invasive Species Research.</title>
        <authorList>
            <person name="McCartney M.A."/>
            <person name="Auch B."/>
            <person name="Kono T."/>
            <person name="Mallez S."/>
            <person name="Zhang Y."/>
            <person name="Obille A."/>
            <person name="Becker A."/>
            <person name="Abrahante J.E."/>
            <person name="Garbe J."/>
            <person name="Badalamenti J.P."/>
            <person name="Herman A."/>
            <person name="Mangelson H."/>
            <person name="Liachko I."/>
            <person name="Sullivan S."/>
            <person name="Sone E.D."/>
            <person name="Koren S."/>
            <person name="Silverstein K.A.T."/>
            <person name="Beckman K.B."/>
            <person name="Gohl D.M."/>
        </authorList>
    </citation>
    <scope>NUCLEOTIDE SEQUENCE</scope>
    <source>
        <strain evidence="1">Duluth1</strain>
        <tissue evidence="1">Whole animal</tissue>
    </source>
</reference>
<dbReference type="AlphaFoldDB" id="A0A9D4N9W7"/>
<evidence type="ECO:0000313" key="2">
    <source>
        <dbReference type="Proteomes" id="UP000828390"/>
    </source>
</evidence>
<dbReference type="Proteomes" id="UP000828390">
    <property type="component" value="Unassembled WGS sequence"/>
</dbReference>
<sequence length="59" mass="6762">MEGCQDVIAIRRLVTCVMEGCQDAIAIRRLVTGVNWRDVNMPLSSGNWLLVFWRDVKIL</sequence>
<accession>A0A9D4N9W7</accession>
<keyword evidence="2" id="KW-1185">Reference proteome</keyword>
<comment type="caution">
    <text evidence="1">The sequence shown here is derived from an EMBL/GenBank/DDBJ whole genome shotgun (WGS) entry which is preliminary data.</text>
</comment>